<gene>
    <name evidence="18" type="primary">recG</name>
    <name evidence="18" type="ORF">G3569_17270</name>
</gene>
<dbReference type="SUPFAM" id="SSF52540">
    <property type="entry name" value="P-loop containing nucleoside triphosphate hydrolases"/>
    <property type="match status" value="2"/>
</dbReference>
<feature type="domain" description="Helicase C-terminal" evidence="17">
    <location>
        <begin position="459"/>
        <end position="621"/>
    </location>
</feature>
<dbReference type="GO" id="GO:0006310">
    <property type="term" value="P:DNA recombination"/>
    <property type="evidence" value="ECO:0007669"/>
    <property type="project" value="UniProtKB-UniRule"/>
</dbReference>
<keyword evidence="9 15" id="KW-0233">DNA recombination</keyword>
<dbReference type="PANTHER" id="PTHR47964:SF1">
    <property type="entry name" value="ATP-DEPENDENT DNA HELICASE HOMOLOG RECG, CHLOROPLASTIC"/>
    <property type="match status" value="1"/>
</dbReference>
<dbReference type="CDD" id="cd18811">
    <property type="entry name" value="SF2_C_RecG"/>
    <property type="match status" value="1"/>
</dbReference>
<evidence type="ECO:0000256" key="14">
    <source>
        <dbReference type="ARBA" id="ARBA00048988"/>
    </source>
</evidence>
<feature type="domain" description="Helicase ATP-binding" evidence="16">
    <location>
        <begin position="276"/>
        <end position="437"/>
    </location>
</feature>
<comment type="similarity">
    <text evidence="1 15">Belongs to the helicase family. RecG subfamily.</text>
</comment>
<evidence type="ECO:0000256" key="11">
    <source>
        <dbReference type="ARBA" id="ARBA00023235"/>
    </source>
</evidence>
<evidence type="ECO:0000259" key="17">
    <source>
        <dbReference type="PROSITE" id="PS51194"/>
    </source>
</evidence>
<keyword evidence="7 15" id="KW-0067">ATP-binding</keyword>
<sequence length="689" mass="78266">MKLVDLPKLSTKRIKALSESGIDSILDLLNFYPRRYLDRTTVAKIDHLRGNGEEVTVVGRIKKIQQKGRGRKKRLEVIIRDDTGSLKGVWFKGGHYIKKQFSEDELVAFFGAVKKYGRQFSIAHPEYDKIGDSSDIQDLKKIVPIYPSNKALSKTYTNSKLIHQWQKVILKHEKPPEFLPESVLEQHSLPRRHEAYRMIHLPTSKSEYKQAFKRFKFEELFLFELSIAKTKHEVIEKNEGKIFQNLGDYTTAFFNQHLPFELTDGQKSALSDIKKDVRSGTQMNRLIQGDVGSGKTVVAIGAILMALDNNCQAAFMAPTEILAEQHFRTLSEFLKPLDVNIRLLVGNQKKSLRTDILTDLEGGGCDIVVGTHAIIQQEVNFHNLGLAVIDEQHRFGVKQRAEILQKGSHPHVLVMSATPIPRSLAMTLYSDLDISIIKGLPGGRKPVKTAVRPQKKHSGIYDFVEEELKKGGQAYVVYPLVEESEKMDLKDATAGYKKLKKRFSNFEVGLLHGQMKSKDKDATMQQFIHNEIQVLVSTTVIEVGVDVPNASIMLVEHAERFGLSQLHQLRGRIGRGERQSYCILIHGHKVSKEGQFRLRKMVQTNDGFEIAEADLELRGPGDFLGTKQSGLPEFRVADIIEDQRILEQAKTAAWKVMKDDPSLTQPEYQELRKVFTPYYKERSKFYGMG</sequence>
<keyword evidence="8" id="KW-0238">DNA-binding</keyword>
<keyword evidence="3 15" id="KW-0547">Nucleotide-binding</keyword>
<dbReference type="GO" id="GO:0003677">
    <property type="term" value="F:DNA binding"/>
    <property type="evidence" value="ECO:0007669"/>
    <property type="project" value="UniProtKB-KW"/>
</dbReference>
<comment type="catalytic activity">
    <reaction evidence="12 15">
        <text>Couples ATP hydrolysis with the unwinding of duplex DNA by translocating in the 3'-5' direction.</text>
        <dbReference type="EC" id="5.6.2.4"/>
    </reaction>
</comment>
<dbReference type="Pfam" id="PF17191">
    <property type="entry name" value="RecG_wedge"/>
    <property type="match status" value="1"/>
</dbReference>
<evidence type="ECO:0000256" key="9">
    <source>
        <dbReference type="ARBA" id="ARBA00023172"/>
    </source>
</evidence>
<evidence type="ECO:0000256" key="12">
    <source>
        <dbReference type="ARBA" id="ARBA00034617"/>
    </source>
</evidence>
<dbReference type="SMART" id="SM00487">
    <property type="entry name" value="DEXDc"/>
    <property type="match status" value="1"/>
</dbReference>
<keyword evidence="10 15" id="KW-0234">DNA repair</keyword>
<dbReference type="PANTHER" id="PTHR47964">
    <property type="entry name" value="ATP-DEPENDENT DNA HELICASE HOMOLOG RECG, CHLOROPLASTIC"/>
    <property type="match status" value="1"/>
</dbReference>
<evidence type="ECO:0000256" key="4">
    <source>
        <dbReference type="ARBA" id="ARBA00022763"/>
    </source>
</evidence>
<evidence type="ECO:0000256" key="6">
    <source>
        <dbReference type="ARBA" id="ARBA00022806"/>
    </source>
</evidence>
<dbReference type="GO" id="GO:0016787">
    <property type="term" value="F:hydrolase activity"/>
    <property type="evidence" value="ECO:0007669"/>
    <property type="project" value="UniProtKB-KW"/>
</dbReference>
<comment type="function">
    <text evidence="15">Plays a critical role in recombination and DNA repair. Helps process Holliday junction intermediates to mature products by catalyzing branch migration. Has replication fork regression activity, unwinds stalled or blocked replication forks to make a HJ that can be resolved. Has a DNA unwinding activity characteristic of a DNA helicase with 3'-5' polarity.</text>
</comment>
<dbReference type="InterPro" id="IPR012340">
    <property type="entry name" value="NA-bd_OB-fold"/>
</dbReference>
<keyword evidence="6 15" id="KW-0347">Helicase</keyword>
<keyword evidence="4 15" id="KW-0227">DNA damage</keyword>
<evidence type="ECO:0000256" key="3">
    <source>
        <dbReference type="ARBA" id="ARBA00022741"/>
    </source>
</evidence>
<dbReference type="Proteomes" id="UP000479132">
    <property type="component" value="Unassembled WGS sequence"/>
</dbReference>
<dbReference type="Pfam" id="PF19833">
    <property type="entry name" value="RecG_dom3_C"/>
    <property type="match status" value="1"/>
</dbReference>
<dbReference type="CDD" id="cd17992">
    <property type="entry name" value="DEXHc_RecG"/>
    <property type="match status" value="1"/>
</dbReference>
<dbReference type="SMART" id="SM00490">
    <property type="entry name" value="HELICc"/>
    <property type="match status" value="1"/>
</dbReference>
<keyword evidence="19" id="KW-1185">Reference proteome</keyword>
<evidence type="ECO:0000256" key="5">
    <source>
        <dbReference type="ARBA" id="ARBA00022801"/>
    </source>
</evidence>
<evidence type="ECO:0000256" key="1">
    <source>
        <dbReference type="ARBA" id="ARBA00007504"/>
    </source>
</evidence>
<dbReference type="InterPro" id="IPR045562">
    <property type="entry name" value="RecG_dom3_C"/>
</dbReference>
<proteinExistence type="inferred from homology"/>
<organism evidence="18 19">
    <name type="scientific">Fodinibius halophilus</name>
    <dbReference type="NCBI Taxonomy" id="1736908"/>
    <lineage>
        <taxon>Bacteria</taxon>
        <taxon>Pseudomonadati</taxon>
        <taxon>Balneolota</taxon>
        <taxon>Balneolia</taxon>
        <taxon>Balneolales</taxon>
        <taxon>Balneolaceae</taxon>
        <taxon>Fodinibius</taxon>
    </lineage>
</organism>
<dbReference type="Pfam" id="PF00270">
    <property type="entry name" value="DEAD"/>
    <property type="match status" value="1"/>
</dbReference>
<evidence type="ECO:0000313" key="18">
    <source>
        <dbReference type="EMBL" id="NGP90112.1"/>
    </source>
</evidence>
<dbReference type="PROSITE" id="PS51192">
    <property type="entry name" value="HELICASE_ATP_BIND_1"/>
    <property type="match status" value="1"/>
</dbReference>
<dbReference type="InterPro" id="IPR033454">
    <property type="entry name" value="RecG_wedge"/>
</dbReference>
<evidence type="ECO:0000256" key="10">
    <source>
        <dbReference type="ARBA" id="ARBA00023204"/>
    </source>
</evidence>
<reference evidence="18 19" key="1">
    <citation type="submission" date="2020-02" db="EMBL/GenBank/DDBJ databases">
        <title>Aliifodinibius halophilus 2W32, complete genome.</title>
        <authorList>
            <person name="Li Y."/>
            <person name="Wu S."/>
        </authorList>
    </citation>
    <scope>NUCLEOTIDE SEQUENCE [LARGE SCALE GENOMIC DNA]</scope>
    <source>
        <strain evidence="18 19">2W32</strain>
    </source>
</reference>
<evidence type="ECO:0000256" key="8">
    <source>
        <dbReference type="ARBA" id="ARBA00023125"/>
    </source>
</evidence>
<dbReference type="InterPro" id="IPR004609">
    <property type="entry name" value="ATP-dep_DNA_helicase_RecG"/>
</dbReference>
<dbReference type="EC" id="5.6.2.4" evidence="13 15"/>
<dbReference type="CDD" id="cd04488">
    <property type="entry name" value="RecG_wedge_OBF"/>
    <property type="match status" value="1"/>
</dbReference>
<dbReference type="NCBIfam" id="TIGR00643">
    <property type="entry name" value="recG"/>
    <property type="match status" value="1"/>
</dbReference>
<comment type="caution">
    <text evidence="18">The sequence shown here is derived from an EMBL/GenBank/DDBJ whole genome shotgun (WGS) entry which is preliminary data.</text>
</comment>
<dbReference type="NCBIfam" id="NF008168">
    <property type="entry name" value="PRK10917.2-2"/>
    <property type="match status" value="1"/>
</dbReference>
<evidence type="ECO:0000256" key="13">
    <source>
        <dbReference type="ARBA" id="ARBA00034808"/>
    </source>
</evidence>
<dbReference type="Gene3D" id="3.40.50.300">
    <property type="entry name" value="P-loop containing nucleotide triphosphate hydrolases"/>
    <property type="match status" value="2"/>
</dbReference>
<evidence type="ECO:0000256" key="15">
    <source>
        <dbReference type="RuleBase" id="RU363016"/>
    </source>
</evidence>
<comment type="catalytic activity">
    <reaction evidence="14 15">
        <text>ATP + H2O = ADP + phosphate + H(+)</text>
        <dbReference type="Rhea" id="RHEA:13065"/>
        <dbReference type="ChEBI" id="CHEBI:15377"/>
        <dbReference type="ChEBI" id="CHEBI:15378"/>
        <dbReference type="ChEBI" id="CHEBI:30616"/>
        <dbReference type="ChEBI" id="CHEBI:43474"/>
        <dbReference type="ChEBI" id="CHEBI:456216"/>
        <dbReference type="EC" id="5.6.2.4"/>
    </reaction>
</comment>
<dbReference type="PROSITE" id="PS51194">
    <property type="entry name" value="HELICASE_CTER"/>
    <property type="match status" value="1"/>
</dbReference>
<dbReference type="GO" id="GO:0005524">
    <property type="term" value="F:ATP binding"/>
    <property type="evidence" value="ECO:0007669"/>
    <property type="project" value="UniProtKB-KW"/>
</dbReference>
<dbReference type="SUPFAM" id="SSF50249">
    <property type="entry name" value="Nucleic acid-binding proteins"/>
    <property type="match status" value="1"/>
</dbReference>
<dbReference type="GO" id="GO:0006281">
    <property type="term" value="P:DNA repair"/>
    <property type="evidence" value="ECO:0007669"/>
    <property type="project" value="UniProtKB-UniRule"/>
</dbReference>
<dbReference type="NCBIfam" id="NF008165">
    <property type="entry name" value="PRK10917.1-3"/>
    <property type="match status" value="1"/>
</dbReference>
<dbReference type="GO" id="GO:0043138">
    <property type="term" value="F:3'-5' DNA helicase activity"/>
    <property type="evidence" value="ECO:0007669"/>
    <property type="project" value="UniProtKB-EC"/>
</dbReference>
<dbReference type="EMBL" id="JAALLS010000034">
    <property type="protein sequence ID" value="NGP90112.1"/>
    <property type="molecule type" value="Genomic_DNA"/>
</dbReference>
<evidence type="ECO:0000259" key="16">
    <source>
        <dbReference type="PROSITE" id="PS51192"/>
    </source>
</evidence>
<dbReference type="InterPro" id="IPR001650">
    <property type="entry name" value="Helicase_C-like"/>
</dbReference>
<dbReference type="Gene3D" id="2.40.50.140">
    <property type="entry name" value="Nucleic acid-binding proteins"/>
    <property type="match status" value="1"/>
</dbReference>
<evidence type="ECO:0000256" key="7">
    <source>
        <dbReference type="ARBA" id="ARBA00022840"/>
    </source>
</evidence>
<dbReference type="Pfam" id="PF00271">
    <property type="entry name" value="Helicase_C"/>
    <property type="match status" value="1"/>
</dbReference>
<dbReference type="InterPro" id="IPR014001">
    <property type="entry name" value="Helicase_ATP-bd"/>
</dbReference>
<dbReference type="InterPro" id="IPR047112">
    <property type="entry name" value="RecG/Mfd"/>
</dbReference>
<evidence type="ECO:0000313" key="19">
    <source>
        <dbReference type="Proteomes" id="UP000479132"/>
    </source>
</evidence>
<dbReference type="AlphaFoldDB" id="A0A6M1TJ80"/>
<dbReference type="InterPro" id="IPR027417">
    <property type="entry name" value="P-loop_NTPase"/>
</dbReference>
<accession>A0A6M1TJ80</accession>
<name>A0A6M1TJ80_9BACT</name>
<dbReference type="InterPro" id="IPR011545">
    <property type="entry name" value="DEAD/DEAH_box_helicase_dom"/>
</dbReference>
<evidence type="ECO:0000256" key="2">
    <source>
        <dbReference type="ARBA" id="ARBA00017846"/>
    </source>
</evidence>
<keyword evidence="5 15" id="KW-0378">Hydrolase</keyword>
<dbReference type="RefSeq" id="WP_165271341.1">
    <property type="nucleotide sequence ID" value="NZ_JAALLS010000034.1"/>
</dbReference>
<keyword evidence="11" id="KW-0413">Isomerase</keyword>
<protein>
    <recommendedName>
        <fullName evidence="2 15">ATP-dependent DNA helicase RecG</fullName>
        <ecNumber evidence="13 15">5.6.2.4</ecNumber>
    </recommendedName>
</protein>